<comment type="subcellular location">
    <subcellularLocation>
        <location evidence="1">Periplasm</location>
    </subcellularLocation>
</comment>
<evidence type="ECO:0000256" key="5">
    <source>
        <dbReference type="SAM" id="SignalP"/>
    </source>
</evidence>
<gene>
    <name evidence="8" type="ORF">HNQ52_002732</name>
</gene>
<dbReference type="InterPro" id="IPR008929">
    <property type="entry name" value="Chondroitin_lyas"/>
</dbReference>
<evidence type="ECO:0000259" key="6">
    <source>
        <dbReference type="Pfam" id="PF07940"/>
    </source>
</evidence>
<evidence type="ECO:0000259" key="7">
    <source>
        <dbReference type="Pfam" id="PF16889"/>
    </source>
</evidence>
<dbReference type="EMBL" id="JACHHP010000005">
    <property type="protein sequence ID" value="MBB5209169.1"/>
    <property type="molecule type" value="Genomic_DNA"/>
</dbReference>
<reference evidence="8 9" key="1">
    <citation type="submission" date="2020-08" db="EMBL/GenBank/DDBJ databases">
        <title>Genomic Encyclopedia of Type Strains, Phase IV (KMG-IV): sequencing the most valuable type-strain genomes for metagenomic binning, comparative biology and taxonomic classification.</title>
        <authorList>
            <person name="Goeker M."/>
        </authorList>
    </citation>
    <scope>NUCLEOTIDE SEQUENCE [LARGE SCALE GENOMIC DNA]</scope>
    <source>
        <strain evidence="8 9">DSM 24163</strain>
    </source>
</reference>
<keyword evidence="9" id="KW-1185">Reference proteome</keyword>
<feature type="domain" description="Heparinase II/III-like C-terminal" evidence="6">
    <location>
        <begin position="313"/>
        <end position="534"/>
    </location>
</feature>
<dbReference type="Gene3D" id="2.70.98.70">
    <property type="match status" value="1"/>
</dbReference>
<name>A0A7W8G195_9GAMM</name>
<dbReference type="AlphaFoldDB" id="A0A7W8G195"/>
<dbReference type="GO" id="GO:0016829">
    <property type="term" value="F:lyase activity"/>
    <property type="evidence" value="ECO:0007669"/>
    <property type="project" value="UniProtKB-KW"/>
</dbReference>
<dbReference type="GO" id="GO:0042597">
    <property type="term" value="C:periplasmic space"/>
    <property type="evidence" value="ECO:0007669"/>
    <property type="project" value="UniProtKB-SubCell"/>
</dbReference>
<evidence type="ECO:0008006" key="10">
    <source>
        <dbReference type="Google" id="ProtNLM"/>
    </source>
</evidence>
<feature type="chain" id="PRO_5031189560" description="Heparin-sulfate lyase N-terminal domain-containing protein" evidence="5">
    <location>
        <begin position="21"/>
        <end position="585"/>
    </location>
</feature>
<evidence type="ECO:0000313" key="9">
    <source>
        <dbReference type="Proteomes" id="UP000521199"/>
    </source>
</evidence>
<evidence type="ECO:0000256" key="4">
    <source>
        <dbReference type="ARBA" id="ARBA00023239"/>
    </source>
</evidence>
<feature type="signal peptide" evidence="5">
    <location>
        <begin position="1"/>
        <end position="20"/>
    </location>
</feature>
<dbReference type="InterPro" id="IPR031680">
    <property type="entry name" value="Hepar_II_III_N"/>
</dbReference>
<keyword evidence="4" id="KW-0456">Lyase</keyword>
<dbReference type="Pfam" id="PF16889">
    <property type="entry name" value="Hepar_II_III_N"/>
    <property type="match status" value="1"/>
</dbReference>
<accession>A0A7W8G195</accession>
<evidence type="ECO:0000256" key="1">
    <source>
        <dbReference type="ARBA" id="ARBA00004418"/>
    </source>
</evidence>
<dbReference type="Pfam" id="PF07940">
    <property type="entry name" value="Hepar_II_III_C"/>
    <property type="match status" value="1"/>
</dbReference>
<sequence length="585" mass="65083">MRRVRTCLCALALLSPLANAALPTEPVTTFAAHIDLVRSRHPEVALERALAGQFQPREGVEPWPLTPPIDWNADPFADPNWRFQLHAWRMLDPLVLAYVHDADPMLLDRMLALARDWKRYHLDEGRRSEFGDYDMALGLRAQKLAWLHVALGAAGRESARDAVIGPLAQHARDTLLAQMPFSATNHGLFQVHGLLALCRAGATDCTRTEQPALAEFERLLDQQFLPDFGHAEHSPAYHFFALRTFRRMLASGWYAQATRAIAILDGAQAVSAWLSDPAGDLFAVGDSDSAPAPKRKPPQSDCALRIDDVCYMLKVLPSTGWAIARSAWNAPAQRGSALFFQAAHHSATHKHADDLSFVWFDRGRSVLIDPGRFGYVRDARRDYMASTRAHNAVQIDGRNQHTGGEAAYGSALLPSRIENGGIVLRASMQAIPRATRHTRTLVYRPQRMLLVLDALRSDDAHEYTHWFQFGSDVMLLPDTSSVMRTLRFDDGTTLHLVLSRDDCDVRAHRGETAPLQGWITSGYARAAPALSLAIRCHGTDSLLGTAFVWHTDDLEHVRAEMIDVLAHPRHADVGTPMTLQQESTR</sequence>
<dbReference type="SUPFAM" id="SSF48230">
    <property type="entry name" value="Chondroitin AC/alginate lyase"/>
    <property type="match status" value="1"/>
</dbReference>
<keyword evidence="2 5" id="KW-0732">Signal</keyword>
<dbReference type="PANTHER" id="PTHR39210:SF1">
    <property type="entry name" value="HEPARIN-SULFATE LYASE"/>
    <property type="match status" value="1"/>
</dbReference>
<dbReference type="InterPro" id="IPR012480">
    <property type="entry name" value="Hepar_II_III_C"/>
</dbReference>
<protein>
    <recommendedName>
        <fullName evidence="10">Heparin-sulfate lyase N-terminal domain-containing protein</fullName>
    </recommendedName>
</protein>
<dbReference type="Proteomes" id="UP000521199">
    <property type="component" value="Unassembled WGS sequence"/>
</dbReference>
<keyword evidence="3" id="KW-0574">Periplasm</keyword>
<dbReference type="Gene3D" id="1.50.10.100">
    <property type="entry name" value="Chondroitin AC/alginate lyase"/>
    <property type="match status" value="1"/>
</dbReference>
<organism evidence="8 9">
    <name type="scientific">Chiayiivirga flava</name>
    <dbReference type="NCBI Taxonomy" id="659595"/>
    <lineage>
        <taxon>Bacteria</taxon>
        <taxon>Pseudomonadati</taxon>
        <taxon>Pseudomonadota</taxon>
        <taxon>Gammaproteobacteria</taxon>
        <taxon>Lysobacterales</taxon>
        <taxon>Lysobacteraceae</taxon>
        <taxon>Chiayiivirga</taxon>
    </lineage>
</organism>
<dbReference type="RefSeq" id="WP_221282094.1">
    <property type="nucleotide sequence ID" value="NZ_JACHHP010000005.1"/>
</dbReference>
<feature type="domain" description="Heparin-sulfate lyase N-terminal" evidence="7">
    <location>
        <begin position="43"/>
        <end position="251"/>
    </location>
</feature>
<evidence type="ECO:0000256" key="3">
    <source>
        <dbReference type="ARBA" id="ARBA00022764"/>
    </source>
</evidence>
<evidence type="ECO:0000256" key="2">
    <source>
        <dbReference type="ARBA" id="ARBA00022729"/>
    </source>
</evidence>
<dbReference type="PANTHER" id="PTHR39210">
    <property type="entry name" value="HEPARIN-SULFATE LYASE"/>
    <property type="match status" value="1"/>
</dbReference>
<proteinExistence type="predicted"/>
<evidence type="ECO:0000313" key="8">
    <source>
        <dbReference type="EMBL" id="MBB5209169.1"/>
    </source>
</evidence>
<comment type="caution">
    <text evidence="8">The sequence shown here is derived from an EMBL/GenBank/DDBJ whole genome shotgun (WGS) entry which is preliminary data.</text>
</comment>